<accession>A0AAE3QLN5</accession>
<feature type="binding site" evidence="8">
    <location>
        <position position="286"/>
    </location>
    <ligand>
        <name>Mn(2+)</name>
        <dbReference type="ChEBI" id="CHEBI:29035"/>
        <label>2</label>
    </ligand>
</feature>
<feature type="domain" description="Cytosol aminopeptidase" evidence="9">
    <location>
        <begin position="184"/>
        <end position="488"/>
    </location>
</feature>
<evidence type="ECO:0000313" key="12">
    <source>
        <dbReference type="Proteomes" id="UP001241110"/>
    </source>
</evidence>
<feature type="binding site" evidence="8">
    <location>
        <position position="268"/>
    </location>
    <ligand>
        <name>Mn(2+)</name>
        <dbReference type="ChEBI" id="CHEBI:29035"/>
        <label>1</label>
    </ligand>
</feature>
<dbReference type="InterPro" id="IPR023042">
    <property type="entry name" value="Peptidase_M17_leu_NH2_pept"/>
</dbReference>
<feature type="domain" description="Peptidase M17 leucyl aminopeptidase N-terminal" evidence="10">
    <location>
        <begin position="17"/>
        <end position="140"/>
    </location>
</feature>
<keyword evidence="4 8" id="KW-0031">Aminopeptidase</keyword>
<dbReference type="Pfam" id="PF02789">
    <property type="entry name" value="Peptidase_M17_N"/>
    <property type="match status" value="1"/>
</dbReference>
<protein>
    <recommendedName>
        <fullName evidence="8">Probable cytosol aminopeptidase</fullName>
        <ecNumber evidence="8">3.4.11.1</ecNumber>
    </recommendedName>
    <alternativeName>
        <fullName evidence="8">Leucine aminopeptidase</fullName>
        <shortName evidence="8">LAP</shortName>
        <ecNumber evidence="8">3.4.11.10</ecNumber>
    </alternativeName>
    <alternativeName>
        <fullName evidence="8">Leucyl aminopeptidase</fullName>
    </alternativeName>
</protein>
<feature type="binding site" evidence="8">
    <location>
        <position position="263"/>
    </location>
    <ligand>
        <name>Mn(2+)</name>
        <dbReference type="ChEBI" id="CHEBI:29035"/>
        <label>2</label>
    </ligand>
</feature>
<dbReference type="InterPro" id="IPR000819">
    <property type="entry name" value="Peptidase_M17_C"/>
</dbReference>
<dbReference type="HAMAP" id="MF_00181">
    <property type="entry name" value="Cytosol_peptidase_M17"/>
    <property type="match status" value="1"/>
</dbReference>
<dbReference type="RefSeq" id="WP_313979592.1">
    <property type="nucleotide sequence ID" value="NZ_JASJOS010000005.1"/>
</dbReference>
<dbReference type="Gene3D" id="3.40.630.10">
    <property type="entry name" value="Zn peptidases"/>
    <property type="match status" value="1"/>
</dbReference>
<evidence type="ECO:0000259" key="10">
    <source>
        <dbReference type="Pfam" id="PF02789"/>
    </source>
</evidence>
<dbReference type="EC" id="3.4.11.10" evidence="8"/>
<dbReference type="GO" id="GO:0030145">
    <property type="term" value="F:manganese ion binding"/>
    <property type="evidence" value="ECO:0007669"/>
    <property type="project" value="UniProtKB-UniRule"/>
</dbReference>
<dbReference type="Pfam" id="PF00883">
    <property type="entry name" value="Peptidase_M17"/>
    <property type="match status" value="1"/>
</dbReference>
<gene>
    <name evidence="8" type="primary">pepA</name>
    <name evidence="11" type="ORF">QNI16_13970</name>
</gene>
<evidence type="ECO:0000256" key="8">
    <source>
        <dbReference type="HAMAP-Rule" id="MF_00181"/>
    </source>
</evidence>
<feature type="binding site" evidence="8">
    <location>
        <position position="345"/>
    </location>
    <ligand>
        <name>Mn(2+)</name>
        <dbReference type="ChEBI" id="CHEBI:29035"/>
        <label>1</label>
    </ligand>
</feature>
<dbReference type="CDD" id="cd00433">
    <property type="entry name" value="Peptidase_M17"/>
    <property type="match status" value="1"/>
</dbReference>
<comment type="subcellular location">
    <subcellularLocation>
        <location evidence="8">Cytoplasm</location>
    </subcellularLocation>
</comment>
<dbReference type="SUPFAM" id="SSF52949">
    <property type="entry name" value="Macro domain-like"/>
    <property type="match status" value="1"/>
</dbReference>
<evidence type="ECO:0000256" key="6">
    <source>
        <dbReference type="ARBA" id="ARBA00022801"/>
    </source>
</evidence>
<comment type="function">
    <text evidence="8">Presumably involved in the processing and regular turnover of intracellular proteins. Catalyzes the removal of unsubstituted N-terminal amino acids from various peptides.</text>
</comment>
<dbReference type="InterPro" id="IPR043472">
    <property type="entry name" value="Macro_dom-like"/>
</dbReference>
<feature type="active site" evidence="8">
    <location>
        <position position="275"/>
    </location>
</feature>
<dbReference type="PANTHER" id="PTHR11963">
    <property type="entry name" value="LEUCINE AMINOPEPTIDASE-RELATED"/>
    <property type="match status" value="1"/>
</dbReference>
<reference evidence="11" key="1">
    <citation type="submission" date="2023-05" db="EMBL/GenBank/DDBJ databases">
        <authorList>
            <person name="Zhang X."/>
        </authorList>
    </citation>
    <scope>NUCLEOTIDE SEQUENCE</scope>
    <source>
        <strain evidence="11">YF14B1</strain>
    </source>
</reference>
<feature type="active site" evidence="8">
    <location>
        <position position="349"/>
    </location>
</feature>
<sequence>MNIQLYSQIQPQIQALIIPVWQDTNLQSSLTQIAEKFQLSDYDLQNDFKADFKEVLFFYVPTSSEKLKKVYLLGLGKPAGSIEVLKAFRYLFFSYKTKLPAALGIDLTLQASANSINYLENIINGALLGGYDLNLYKTNKSDSYNFFQANPSLDLYVSQESMTDAEKAVSKGKAIAETQIRIMNLGNAPGNYKTPQTLATWALESGREWGYDVTILDKSQLIDIGAEALLAVNKGSANPPVMIVLEYKPDSAAAAQKIGLVGKGVTFDTGGISLKDSANMHLMKSDMGGAAAVLGTIELAARLQLPVHLIGVIPSTENSVDGESTKPGDVIGSYAGKTIEVIDTDAEGRLILADALAYVVKNYQPDVLIDLATLTGSVIGALGYVAAGLFTTNDTLSSELIKVSEKTGEKLWRLPMWDDYKDDLKSDVADVKNYHGKPFAGAIMGAKFLEVFTNSHSAWAHLDIAGTAFTESEYGTQKNATAYGIRLLTAYIEQKI</sequence>
<comment type="catalytic activity">
    <reaction evidence="2 8">
        <text>Release of an N-terminal amino acid, preferentially leucine, but not glutamic or aspartic acids.</text>
        <dbReference type="EC" id="3.4.11.10"/>
    </reaction>
</comment>
<dbReference type="Gene3D" id="3.40.220.10">
    <property type="entry name" value="Leucine Aminopeptidase, subunit E, domain 1"/>
    <property type="match status" value="1"/>
</dbReference>
<evidence type="ECO:0000256" key="5">
    <source>
        <dbReference type="ARBA" id="ARBA00022670"/>
    </source>
</evidence>
<evidence type="ECO:0000259" key="9">
    <source>
        <dbReference type="Pfam" id="PF00883"/>
    </source>
</evidence>
<comment type="similarity">
    <text evidence="3 8">Belongs to the peptidase M17 family.</text>
</comment>
<evidence type="ECO:0000256" key="3">
    <source>
        <dbReference type="ARBA" id="ARBA00009528"/>
    </source>
</evidence>
<feature type="binding site" evidence="8">
    <location>
        <position position="347"/>
    </location>
    <ligand>
        <name>Mn(2+)</name>
        <dbReference type="ChEBI" id="CHEBI:29035"/>
        <label>2</label>
    </ligand>
</feature>
<evidence type="ECO:0000313" key="11">
    <source>
        <dbReference type="EMBL" id="MDJ1481602.1"/>
    </source>
</evidence>
<dbReference type="GO" id="GO:0005737">
    <property type="term" value="C:cytoplasm"/>
    <property type="evidence" value="ECO:0007669"/>
    <property type="project" value="UniProtKB-SubCell"/>
</dbReference>
<dbReference type="EMBL" id="JASJOS010000005">
    <property type="protein sequence ID" value="MDJ1481602.1"/>
    <property type="molecule type" value="Genomic_DNA"/>
</dbReference>
<comment type="caution">
    <text evidence="11">The sequence shown here is derived from an EMBL/GenBank/DDBJ whole genome shotgun (WGS) entry which is preliminary data.</text>
</comment>
<dbReference type="AlphaFoldDB" id="A0AAE3QLN5"/>
<keyword evidence="5 8" id="KW-0645">Protease</keyword>
<dbReference type="EC" id="3.4.11.1" evidence="8"/>
<evidence type="ECO:0000256" key="7">
    <source>
        <dbReference type="ARBA" id="ARBA00023211"/>
    </source>
</evidence>
<proteinExistence type="inferred from homology"/>
<keyword evidence="8" id="KW-0479">Metal-binding</keyword>
<dbReference type="PANTHER" id="PTHR11963:SF23">
    <property type="entry name" value="CYTOSOL AMINOPEPTIDASE"/>
    <property type="match status" value="1"/>
</dbReference>
<comment type="catalytic activity">
    <reaction evidence="1 8">
        <text>Release of an N-terminal amino acid, Xaa-|-Yaa-, in which Xaa is preferably Leu, but may be other amino acids including Pro although not Arg or Lys, and Yaa may be Pro. Amino acid amides and methyl esters are also readily hydrolyzed, but rates on arylamides are exceedingly low.</text>
        <dbReference type="EC" id="3.4.11.1"/>
    </reaction>
</comment>
<dbReference type="InterPro" id="IPR011356">
    <property type="entry name" value="Leucine_aapep/pepB"/>
</dbReference>
<feature type="binding site" evidence="8">
    <location>
        <position position="347"/>
    </location>
    <ligand>
        <name>Mn(2+)</name>
        <dbReference type="ChEBI" id="CHEBI:29035"/>
        <label>1</label>
    </ligand>
</feature>
<keyword evidence="8" id="KW-0963">Cytoplasm</keyword>
<dbReference type="SUPFAM" id="SSF53187">
    <property type="entry name" value="Zn-dependent exopeptidases"/>
    <property type="match status" value="1"/>
</dbReference>
<keyword evidence="6 8" id="KW-0378">Hydrolase</keyword>
<dbReference type="GO" id="GO:0006508">
    <property type="term" value="P:proteolysis"/>
    <property type="evidence" value="ECO:0007669"/>
    <property type="project" value="UniProtKB-KW"/>
</dbReference>
<keyword evidence="7 8" id="KW-0464">Manganese</keyword>
<comment type="cofactor">
    <cofactor evidence="8">
        <name>Mn(2+)</name>
        <dbReference type="ChEBI" id="CHEBI:29035"/>
    </cofactor>
    <text evidence="8">Binds 2 manganese ions per subunit.</text>
</comment>
<dbReference type="PRINTS" id="PR00481">
    <property type="entry name" value="LAMNOPPTDASE"/>
</dbReference>
<evidence type="ECO:0000256" key="1">
    <source>
        <dbReference type="ARBA" id="ARBA00000135"/>
    </source>
</evidence>
<name>A0AAE3QLN5_9BACT</name>
<dbReference type="InterPro" id="IPR008283">
    <property type="entry name" value="Peptidase_M17_N"/>
</dbReference>
<dbReference type="GO" id="GO:0070006">
    <property type="term" value="F:metalloaminopeptidase activity"/>
    <property type="evidence" value="ECO:0007669"/>
    <property type="project" value="InterPro"/>
</dbReference>
<evidence type="ECO:0000256" key="2">
    <source>
        <dbReference type="ARBA" id="ARBA00000967"/>
    </source>
</evidence>
<evidence type="ECO:0000256" key="4">
    <source>
        <dbReference type="ARBA" id="ARBA00022438"/>
    </source>
</evidence>
<organism evidence="11 12">
    <name type="scientific">Xanthocytophaga flava</name>
    <dbReference type="NCBI Taxonomy" id="3048013"/>
    <lineage>
        <taxon>Bacteria</taxon>
        <taxon>Pseudomonadati</taxon>
        <taxon>Bacteroidota</taxon>
        <taxon>Cytophagia</taxon>
        <taxon>Cytophagales</taxon>
        <taxon>Rhodocytophagaceae</taxon>
        <taxon>Xanthocytophaga</taxon>
    </lineage>
</organism>
<dbReference type="Proteomes" id="UP001241110">
    <property type="component" value="Unassembled WGS sequence"/>
</dbReference>
<feature type="binding site" evidence="8">
    <location>
        <position position="268"/>
    </location>
    <ligand>
        <name>Mn(2+)</name>
        <dbReference type="ChEBI" id="CHEBI:29035"/>
        <label>2</label>
    </ligand>
</feature>